<dbReference type="EMBL" id="QHJQ01000001">
    <property type="protein sequence ID" value="PXA05427.1"/>
    <property type="molecule type" value="Genomic_DNA"/>
</dbReference>
<evidence type="ECO:0000256" key="1">
    <source>
        <dbReference type="SAM" id="MobiDB-lite"/>
    </source>
</evidence>
<evidence type="ECO:0000256" key="2">
    <source>
        <dbReference type="SAM" id="SignalP"/>
    </source>
</evidence>
<dbReference type="InParanoid" id="A0A317ZML9"/>
<proteinExistence type="predicted"/>
<keyword evidence="2" id="KW-0732">Signal</keyword>
<protein>
    <submittedName>
        <fullName evidence="3">Uncharacterized protein</fullName>
    </submittedName>
</protein>
<dbReference type="RefSeq" id="WP_110129507.1">
    <property type="nucleotide sequence ID" value="NZ_QHJQ01000001.1"/>
</dbReference>
<accession>A0A317ZML9</accession>
<dbReference type="Proteomes" id="UP000247099">
    <property type="component" value="Unassembled WGS sequence"/>
</dbReference>
<evidence type="ECO:0000313" key="3">
    <source>
        <dbReference type="EMBL" id="PXA05427.1"/>
    </source>
</evidence>
<feature type="signal peptide" evidence="2">
    <location>
        <begin position="1"/>
        <end position="22"/>
    </location>
</feature>
<feature type="compositionally biased region" description="Polar residues" evidence="1">
    <location>
        <begin position="701"/>
        <end position="715"/>
    </location>
</feature>
<dbReference type="AlphaFoldDB" id="A0A317ZML9"/>
<organism evidence="3 4">
    <name type="scientific">Coraliomargarita sinensis</name>
    <dbReference type="NCBI Taxonomy" id="2174842"/>
    <lineage>
        <taxon>Bacteria</taxon>
        <taxon>Pseudomonadati</taxon>
        <taxon>Verrucomicrobiota</taxon>
        <taxon>Opitutia</taxon>
        <taxon>Puniceicoccales</taxon>
        <taxon>Coraliomargaritaceae</taxon>
        <taxon>Coraliomargarita</taxon>
    </lineage>
</organism>
<feature type="chain" id="PRO_5016356131" evidence="2">
    <location>
        <begin position="23"/>
        <end position="817"/>
    </location>
</feature>
<dbReference type="OrthoDB" id="906679at2"/>
<keyword evidence="4" id="KW-1185">Reference proteome</keyword>
<name>A0A317ZML9_9BACT</name>
<evidence type="ECO:0000313" key="4">
    <source>
        <dbReference type="Proteomes" id="UP000247099"/>
    </source>
</evidence>
<sequence length="817" mass="89003">MNATTFFKVSVAAFFTALVVQAADPHASFQSEVIAKAQPDECFYNLYDPEVPGSGENVYEKGGIDCQACITAGGVPKINQSYVWGMTRKDNYLWFGTGPNVNRLVSSVYLGASIASISSSIDRGIDFSVVEYADSKFARDGLYDGATYKGPPVDGSIGDWRPPDAYRYNLDTDALENLYALMDPAEQDLIWRTLGLRSAGYTASNATHTSGLVFLAGPSTTATTQGGDGIIMFAFDAATGDCVGAQSFPAYSNIRKWKFFDGQVYTAVATQTGTGEVLRWINNPGHSDYPFAFVKVGNLDAGGAELEIHDDGDGPRLFVNTWPGVEGNLDLGGDIDAILDLINAPAGLWRSPLIPAGGLTGSHSGNWNKVWSVTEYEPDLVVALHYGGGAMASYDGYLHWGTMHVPLTAYVAHSIGYGTPTPVIPRPDPYPEDPEDPARVAYEADLERFEAEQEEDFRNSYRAISIWRGKDFTNTSGDIELLYGSSEMPVRMERTAFTGTARGSLSLLNWGAFFEDNVGALRFVEDGQEVPSGLLGWTTVEMEDGGDWEVTPNTSGYVPLYGPEGIEPDSFFGGLVTFPYNNYTWTMQVFDGKLYIGTMDWDDIPSPDEADGAHLYCLPSSTEPAVTITRRGMENWSSYGIRTIEADESRGELYLGMANVNNLLSKKVGDPEDGGWEIQRVKLRYTDDDLDELDDGWEISNFGSIGSTDNPTGNTDGDPLSDYEEWLAGTDPNDTNSFFFAVPENAATEGLQQIEWPSVGGSPIRYYTVWETTSLTGTWSPVATYAGTGATMSHEYDPSLSDAKFFKVEVNLDAPAP</sequence>
<reference evidence="3 4" key="1">
    <citation type="submission" date="2018-05" db="EMBL/GenBank/DDBJ databases">
        <title>Coraliomargarita sinensis sp. nov., isolated from a marine solar saltern.</title>
        <authorList>
            <person name="Zhou L.Y."/>
        </authorList>
    </citation>
    <scope>NUCLEOTIDE SEQUENCE [LARGE SCALE GENOMIC DNA]</scope>
    <source>
        <strain evidence="3 4">WN38</strain>
    </source>
</reference>
<gene>
    <name evidence="3" type="ORF">DDZ13_00740</name>
</gene>
<comment type="caution">
    <text evidence="3">The sequence shown here is derived from an EMBL/GenBank/DDBJ whole genome shotgun (WGS) entry which is preliminary data.</text>
</comment>
<feature type="region of interest" description="Disordered" evidence="1">
    <location>
        <begin position="701"/>
        <end position="722"/>
    </location>
</feature>